<dbReference type="SUPFAM" id="SSF55785">
    <property type="entry name" value="PYP-like sensor domain (PAS domain)"/>
    <property type="match status" value="1"/>
</dbReference>
<proteinExistence type="predicted"/>
<dbReference type="InterPro" id="IPR036388">
    <property type="entry name" value="WH-like_DNA-bd_sf"/>
</dbReference>
<evidence type="ECO:0000259" key="1">
    <source>
        <dbReference type="SMART" id="SM00421"/>
    </source>
</evidence>
<accession>A0A0J5WNN8</accession>
<reference evidence="2 3" key="1">
    <citation type="submission" date="2015-05" db="EMBL/GenBank/DDBJ databases">
        <title>Draft genome of Burkholderia cepacia LK29.</title>
        <authorList>
            <person name="Chan X.Y."/>
        </authorList>
    </citation>
    <scope>NUCLEOTIDE SEQUENCE [LARGE SCALE GENOMIC DNA]</scope>
    <source>
        <strain evidence="2 3">LK29</strain>
    </source>
</reference>
<name>A0A0J5WNN8_BURCE</name>
<dbReference type="PATRIC" id="fig|292.27.peg.5020"/>
<dbReference type="EMBL" id="LDWR01000041">
    <property type="protein sequence ID" value="KML54146.1"/>
    <property type="molecule type" value="Genomic_DNA"/>
</dbReference>
<dbReference type="GO" id="GO:0003677">
    <property type="term" value="F:DNA binding"/>
    <property type="evidence" value="ECO:0007669"/>
    <property type="project" value="InterPro"/>
</dbReference>
<dbReference type="Proteomes" id="UP000036338">
    <property type="component" value="Unassembled WGS sequence"/>
</dbReference>
<dbReference type="SMART" id="SM00421">
    <property type="entry name" value="HTH_LUXR"/>
    <property type="match status" value="1"/>
</dbReference>
<dbReference type="RefSeq" id="WP_048248860.1">
    <property type="nucleotide sequence ID" value="NZ_LDWR01000041.1"/>
</dbReference>
<protein>
    <submittedName>
        <fullName evidence="2">LuxR family transcriptional regulator</fullName>
    </submittedName>
</protein>
<dbReference type="AlphaFoldDB" id="A0A0J5WNN8"/>
<dbReference type="GO" id="GO:0006355">
    <property type="term" value="P:regulation of DNA-templated transcription"/>
    <property type="evidence" value="ECO:0007669"/>
    <property type="project" value="InterPro"/>
</dbReference>
<dbReference type="InterPro" id="IPR000792">
    <property type="entry name" value="Tscrpt_reg_LuxR_C"/>
</dbReference>
<feature type="domain" description="HTH luxR-type" evidence="1">
    <location>
        <begin position="330"/>
        <end position="387"/>
    </location>
</feature>
<dbReference type="Gene3D" id="3.30.450.20">
    <property type="entry name" value="PAS domain"/>
    <property type="match status" value="1"/>
</dbReference>
<evidence type="ECO:0000313" key="3">
    <source>
        <dbReference type="Proteomes" id="UP000036338"/>
    </source>
</evidence>
<dbReference type="SUPFAM" id="SSF46894">
    <property type="entry name" value="C-terminal effector domain of the bipartite response regulators"/>
    <property type="match status" value="1"/>
</dbReference>
<evidence type="ECO:0000313" key="2">
    <source>
        <dbReference type="EMBL" id="KML54146.1"/>
    </source>
</evidence>
<sequence length="395" mass="43455">MRIALAPDDTAAHDGFDDAAWTARELSAWLGLVYQGPSEATPWAGFLEAIRVRLDASFTTLVLRNPGGSHHGLIINASTHGPLLPGEPSYSEQFYALCPFLDHPPGQVFTADRLFGETAWRTHDFYRQYLQPLDLRYILGANLRGERGVECAFFVSRAHGGRDFDAAERAQVATLLPHLQRAVELHAAFDVLDAERALYAGTVDRLDVGTAIVDEDGRVIKRNRIAERLIEQQDGLCVRQERLHASCPLDERRLQRALQAALEHFRAGALARIEATTLSRPGGAMPLSVLLRPLAPYRGAEDRQHRPAVAVFVRDPASSPQTSRDMLHRLFRLTPMETEIALLLVDGLTLDEAAAATGITKNTARAHLRGIFAKTGATRQAVLVKTLLNSVVSMA</sequence>
<dbReference type="Gene3D" id="1.10.10.10">
    <property type="entry name" value="Winged helix-like DNA-binding domain superfamily/Winged helix DNA-binding domain"/>
    <property type="match status" value="1"/>
</dbReference>
<organism evidence="2 3">
    <name type="scientific">Burkholderia cepacia</name>
    <name type="common">Pseudomonas cepacia</name>
    <dbReference type="NCBI Taxonomy" id="292"/>
    <lineage>
        <taxon>Bacteria</taxon>
        <taxon>Pseudomonadati</taxon>
        <taxon>Pseudomonadota</taxon>
        <taxon>Betaproteobacteria</taxon>
        <taxon>Burkholderiales</taxon>
        <taxon>Burkholderiaceae</taxon>
        <taxon>Burkholderia</taxon>
        <taxon>Burkholderia cepacia complex</taxon>
    </lineage>
</organism>
<dbReference type="InterPro" id="IPR035965">
    <property type="entry name" value="PAS-like_dom_sf"/>
</dbReference>
<gene>
    <name evidence="2" type="ORF">VL15_23465</name>
</gene>
<comment type="caution">
    <text evidence="2">The sequence shown here is derived from an EMBL/GenBank/DDBJ whole genome shotgun (WGS) entry which is preliminary data.</text>
</comment>
<dbReference type="InterPro" id="IPR016032">
    <property type="entry name" value="Sig_transdc_resp-reg_C-effctor"/>
</dbReference>